<dbReference type="AlphaFoldDB" id="A0A0N5AHQ6"/>
<name>A0A0N5AHQ6_9BILA</name>
<sequence length="267" mass="31186">MQMPILQLNSELITNFKHRSDGRFKRFGWPFFSKKEVIPLVHKEEPIPFKGYALFDPLKQCQTIETNLHKIEPRRLNVMIDKSSGYDCVFMLPFQIQAKYSLTKANDYCSEYGYQPLYLNLKNDTEKQLFIEMVYYAAYTAKRRALRVKVGFPELTNINGRSAFHLSYTQECTIENSSSLACFKRIDKKDEEAMDSEKMKKYRKLKIILFAAGGIALALFACCAINCLSGSKSNDRMFNRYEINPQRYGQPAYYQSAYTNQFSMYPY</sequence>
<protein>
    <submittedName>
        <fullName evidence="3">C-type lectin domain-containing protein</fullName>
    </submittedName>
</protein>
<keyword evidence="1" id="KW-1133">Transmembrane helix</keyword>
<organism evidence="2 3">
    <name type="scientific">Syphacia muris</name>
    <dbReference type="NCBI Taxonomy" id="451379"/>
    <lineage>
        <taxon>Eukaryota</taxon>
        <taxon>Metazoa</taxon>
        <taxon>Ecdysozoa</taxon>
        <taxon>Nematoda</taxon>
        <taxon>Chromadorea</taxon>
        <taxon>Rhabditida</taxon>
        <taxon>Spirurina</taxon>
        <taxon>Oxyuridomorpha</taxon>
        <taxon>Oxyuroidea</taxon>
        <taxon>Oxyuridae</taxon>
        <taxon>Syphacia</taxon>
    </lineage>
</organism>
<dbReference type="Proteomes" id="UP000046393">
    <property type="component" value="Unplaced"/>
</dbReference>
<feature type="transmembrane region" description="Helical" evidence="1">
    <location>
        <begin position="207"/>
        <end position="231"/>
    </location>
</feature>
<evidence type="ECO:0000313" key="2">
    <source>
        <dbReference type="Proteomes" id="UP000046393"/>
    </source>
</evidence>
<evidence type="ECO:0000313" key="3">
    <source>
        <dbReference type="WBParaSite" id="SMUV_0000391501-mRNA-1"/>
    </source>
</evidence>
<accession>A0A0N5AHQ6</accession>
<proteinExistence type="predicted"/>
<evidence type="ECO:0000256" key="1">
    <source>
        <dbReference type="SAM" id="Phobius"/>
    </source>
</evidence>
<reference evidence="3" key="1">
    <citation type="submission" date="2017-02" db="UniProtKB">
        <authorList>
            <consortium name="WormBaseParasite"/>
        </authorList>
    </citation>
    <scope>IDENTIFICATION</scope>
</reference>
<keyword evidence="1" id="KW-0812">Transmembrane</keyword>
<keyword evidence="1" id="KW-0472">Membrane</keyword>
<dbReference type="WBParaSite" id="SMUV_0000391501-mRNA-1">
    <property type="protein sequence ID" value="SMUV_0000391501-mRNA-1"/>
    <property type="gene ID" value="SMUV_0000391501"/>
</dbReference>
<keyword evidence="2" id="KW-1185">Reference proteome</keyword>